<keyword evidence="2" id="KW-1185">Reference proteome</keyword>
<dbReference type="EMBL" id="JBBMRA010000022">
    <property type="protein sequence ID" value="MEM5537894.1"/>
    <property type="molecule type" value="Genomic_DNA"/>
</dbReference>
<reference evidence="1 2" key="1">
    <citation type="submission" date="2024-03" db="EMBL/GenBank/DDBJ databases">
        <title>Community enrichment and isolation of bacterial strains for fucoidan degradation.</title>
        <authorList>
            <person name="Sichert A."/>
        </authorList>
    </citation>
    <scope>NUCLEOTIDE SEQUENCE [LARGE SCALE GENOMIC DNA]</scope>
    <source>
        <strain evidence="1 2">AS76</strain>
    </source>
</reference>
<dbReference type="InterPro" id="IPR043148">
    <property type="entry name" value="TagF_C"/>
</dbReference>
<accession>A0ABU9TVZ9</accession>
<dbReference type="RefSeq" id="WP_342855062.1">
    <property type="nucleotide sequence ID" value="NZ_JBBMRA010000022.1"/>
</dbReference>
<protein>
    <recommendedName>
        <fullName evidence="3">Capsule polysaccharide biosynthesis protein</fullName>
    </recommendedName>
</protein>
<evidence type="ECO:0000313" key="1">
    <source>
        <dbReference type="EMBL" id="MEM5537894.1"/>
    </source>
</evidence>
<proteinExistence type="predicted"/>
<dbReference type="Proteomes" id="UP001449225">
    <property type="component" value="Unassembled WGS sequence"/>
</dbReference>
<comment type="caution">
    <text evidence="1">The sequence shown here is derived from an EMBL/GenBank/DDBJ whole genome shotgun (WGS) entry which is preliminary data.</text>
</comment>
<gene>
    <name evidence="1" type="ORF">WNY58_16020</name>
</gene>
<dbReference type="InterPro" id="IPR007833">
    <property type="entry name" value="Capsule_polysaccharide_synth"/>
</dbReference>
<name>A0ABU9TVZ9_9GAMM</name>
<organism evidence="1 2">
    <name type="scientific">Neptuniibacter pectenicola</name>
    <dbReference type="NCBI Taxonomy" id="1806669"/>
    <lineage>
        <taxon>Bacteria</taxon>
        <taxon>Pseudomonadati</taxon>
        <taxon>Pseudomonadota</taxon>
        <taxon>Gammaproteobacteria</taxon>
        <taxon>Oceanospirillales</taxon>
        <taxon>Oceanospirillaceae</taxon>
        <taxon>Neptuniibacter</taxon>
    </lineage>
</organism>
<evidence type="ECO:0008006" key="3">
    <source>
        <dbReference type="Google" id="ProtNLM"/>
    </source>
</evidence>
<sequence length="550" mass="63650">MSDLSKLKVMLTDDVHFHKRNFNSLFTFFEKSKIKVENAKAPSDWIALYGNYFSKSNELRKSVIELSFLSKEELQEYVYKGVPVFESCKLEFLSHVIAKPKWRSLDLLSNSDVVFDYAFELDVDALLHNMAAVIFWVDWWENKLRHIPQQNYACVFSGSLIYSDVLIRLLKKHVAEPVIMESFFTGNEYYCEKKYQHIPNNSDLKFDTYYKSLMDFSGFDYDRERIKAINKIFLSKNKNVTQPGINALVSFDNSRDVVVILGQVLNDFSVLGGVGRINSLAWYKEIISKLLLETDSNIIFKAHPWENKKIGLSSPVTKLELQDFVRNNFDSVFLERFVIVEDYNLQFLLEQSDYTITLCSQSAIEAAFMGIKPVQLGNAFFGRKGFTSDYASVSSFISDYKSGKVFKNLTLKEFDCFERFCVVALCKHLVSCHASGLMRLREVFTVDSSIKLVGSSNINKKTVDENVKKNKVDEKSESVKEGVVVGGGKNEVDVSFESKVDLTEFDLPISEQRKLRRQRLWGKFRRNPHAYFNDSSNKYERQLRFLFKKR</sequence>
<dbReference type="Gene3D" id="3.40.50.12580">
    <property type="match status" value="1"/>
</dbReference>
<dbReference type="Pfam" id="PF05159">
    <property type="entry name" value="Capsule_synth"/>
    <property type="match status" value="1"/>
</dbReference>
<evidence type="ECO:0000313" key="2">
    <source>
        <dbReference type="Proteomes" id="UP001449225"/>
    </source>
</evidence>